<proteinExistence type="predicted"/>
<keyword evidence="3" id="KW-0804">Transcription</keyword>
<dbReference type="Gene3D" id="1.10.10.60">
    <property type="entry name" value="Homeodomain-like"/>
    <property type="match status" value="1"/>
</dbReference>
<reference evidence="6" key="1">
    <citation type="journal article" date="2019" name="Int. J. Syst. Evol. Microbiol.">
        <title>The Global Catalogue of Microorganisms (GCM) 10K type strain sequencing project: providing services to taxonomists for standard genome sequencing and annotation.</title>
        <authorList>
            <consortium name="The Broad Institute Genomics Platform"/>
            <consortium name="The Broad Institute Genome Sequencing Center for Infectious Disease"/>
            <person name="Wu L."/>
            <person name="Ma J."/>
        </authorList>
    </citation>
    <scope>NUCLEOTIDE SEQUENCE [LARGE SCALE GENOMIC DNA]</scope>
    <source>
        <strain evidence="6">KCTC 23299</strain>
    </source>
</reference>
<dbReference type="SMART" id="SM00342">
    <property type="entry name" value="HTH_ARAC"/>
    <property type="match status" value="1"/>
</dbReference>
<name>A0ABW6A1V6_9BACT</name>
<organism evidence="5 6">
    <name type="scientific">Terrimonas rubra</name>
    <dbReference type="NCBI Taxonomy" id="1035890"/>
    <lineage>
        <taxon>Bacteria</taxon>
        <taxon>Pseudomonadati</taxon>
        <taxon>Bacteroidota</taxon>
        <taxon>Chitinophagia</taxon>
        <taxon>Chitinophagales</taxon>
        <taxon>Chitinophagaceae</taxon>
        <taxon>Terrimonas</taxon>
    </lineage>
</organism>
<keyword evidence="2" id="KW-0238">DNA-binding</keyword>
<dbReference type="PANTHER" id="PTHR43280:SF32">
    <property type="entry name" value="TRANSCRIPTIONAL REGULATORY PROTEIN"/>
    <property type="match status" value="1"/>
</dbReference>
<evidence type="ECO:0000259" key="4">
    <source>
        <dbReference type="PROSITE" id="PS01124"/>
    </source>
</evidence>
<dbReference type="PANTHER" id="PTHR43280">
    <property type="entry name" value="ARAC-FAMILY TRANSCRIPTIONAL REGULATOR"/>
    <property type="match status" value="1"/>
</dbReference>
<dbReference type="RefSeq" id="WP_386095731.1">
    <property type="nucleotide sequence ID" value="NZ_JBHUOZ010000001.1"/>
</dbReference>
<dbReference type="Proteomes" id="UP001597511">
    <property type="component" value="Unassembled WGS sequence"/>
</dbReference>
<gene>
    <name evidence="5" type="ORF">ACFS6H_04695</name>
</gene>
<keyword evidence="1" id="KW-0805">Transcription regulation</keyword>
<evidence type="ECO:0000256" key="1">
    <source>
        <dbReference type="ARBA" id="ARBA00023015"/>
    </source>
</evidence>
<protein>
    <submittedName>
        <fullName evidence="5">Helix-turn-helix domain-containing protein</fullName>
    </submittedName>
</protein>
<keyword evidence="6" id="KW-1185">Reference proteome</keyword>
<evidence type="ECO:0000256" key="2">
    <source>
        <dbReference type="ARBA" id="ARBA00023125"/>
    </source>
</evidence>
<feature type="domain" description="HTH araC/xylS-type" evidence="4">
    <location>
        <begin position="14"/>
        <end position="119"/>
    </location>
</feature>
<dbReference type="InterPro" id="IPR009057">
    <property type="entry name" value="Homeodomain-like_sf"/>
</dbReference>
<dbReference type="Pfam" id="PF12833">
    <property type="entry name" value="HTH_18"/>
    <property type="match status" value="1"/>
</dbReference>
<dbReference type="SUPFAM" id="SSF46689">
    <property type="entry name" value="Homeodomain-like"/>
    <property type="match status" value="1"/>
</dbReference>
<dbReference type="EMBL" id="JBHUOZ010000001">
    <property type="protein sequence ID" value="MFD2918999.1"/>
    <property type="molecule type" value="Genomic_DNA"/>
</dbReference>
<dbReference type="InterPro" id="IPR018060">
    <property type="entry name" value="HTH_AraC"/>
</dbReference>
<evidence type="ECO:0000256" key="3">
    <source>
        <dbReference type="ARBA" id="ARBA00023163"/>
    </source>
</evidence>
<evidence type="ECO:0000313" key="6">
    <source>
        <dbReference type="Proteomes" id="UP001597511"/>
    </source>
</evidence>
<comment type="caution">
    <text evidence="5">The sequence shown here is derived from an EMBL/GenBank/DDBJ whole genome shotgun (WGS) entry which is preliminary data.</text>
</comment>
<accession>A0ABW6A1V6</accession>
<sequence length="126" mass="14518">MENRKEKRGIEITRQYFDFLDQHIEDVVNGQSPAFMELNQIARELAVSHTHLTDTIQKEKGNHPCHFYDARIIDKAKHLLIHTNTSAAQVAMILTYDPANFSKFFKKWTGQTPGGFRKANKIKTTS</sequence>
<evidence type="ECO:0000313" key="5">
    <source>
        <dbReference type="EMBL" id="MFD2918999.1"/>
    </source>
</evidence>
<dbReference type="PROSITE" id="PS01124">
    <property type="entry name" value="HTH_ARAC_FAMILY_2"/>
    <property type="match status" value="1"/>
</dbReference>